<dbReference type="Pfam" id="PF00867">
    <property type="entry name" value="XPG_I"/>
    <property type="match status" value="1"/>
</dbReference>
<evidence type="ECO:0000256" key="8">
    <source>
        <dbReference type="ARBA" id="ARBA00022801"/>
    </source>
</evidence>
<dbReference type="GO" id="GO:0046872">
    <property type="term" value="F:metal ion binding"/>
    <property type="evidence" value="ECO:0007669"/>
    <property type="project" value="UniProtKB-UniRule"/>
</dbReference>
<keyword evidence="13 17" id="KW-0269">Exonuclease</keyword>
<dbReference type="InterPro" id="IPR006086">
    <property type="entry name" value="XPG-I_dom"/>
</dbReference>
<comment type="cofactor">
    <cofactor evidence="13">
        <name>Mg(2+)</name>
        <dbReference type="ChEBI" id="CHEBI:18420"/>
    </cofactor>
    <text evidence="13">Binds 2 magnesium ions per subunit. They probably participate in the reaction catalyzed by the enzyme. May bind an additional third magnesium ion after substrate binding.</text>
</comment>
<evidence type="ECO:0000256" key="10">
    <source>
        <dbReference type="ARBA" id="ARBA00022881"/>
    </source>
</evidence>
<name>A0A6G1S7Y5_9ACAR</name>
<evidence type="ECO:0000256" key="12">
    <source>
        <dbReference type="ARBA" id="ARBA00023242"/>
    </source>
</evidence>
<dbReference type="PANTHER" id="PTHR11081">
    <property type="entry name" value="FLAP ENDONUCLEASE FAMILY MEMBER"/>
    <property type="match status" value="1"/>
</dbReference>
<dbReference type="GO" id="GO:0006310">
    <property type="term" value="P:DNA recombination"/>
    <property type="evidence" value="ECO:0007669"/>
    <property type="project" value="TreeGrafter"/>
</dbReference>
<comment type="subcellular location">
    <subcellularLocation>
        <location evidence="1 13">Nucleus</location>
    </subcellularLocation>
</comment>
<keyword evidence="12 13" id="KW-0539">Nucleus</keyword>
<evidence type="ECO:0000256" key="11">
    <source>
        <dbReference type="ARBA" id="ARBA00023204"/>
    </source>
</evidence>
<evidence type="ECO:0000256" key="1">
    <source>
        <dbReference type="ARBA" id="ARBA00004123"/>
    </source>
</evidence>
<evidence type="ECO:0000259" key="15">
    <source>
        <dbReference type="SMART" id="SM00484"/>
    </source>
</evidence>
<protein>
    <recommendedName>
        <fullName evidence="3 13">Exonuclease 1</fullName>
        <ecNumber evidence="13">3.1.-.-</ecNumber>
    </recommendedName>
</protein>
<dbReference type="PRINTS" id="PR00853">
    <property type="entry name" value="XPGRADSUPER"/>
</dbReference>
<dbReference type="SUPFAM" id="SSF88723">
    <property type="entry name" value="PIN domain-like"/>
    <property type="match status" value="1"/>
</dbReference>
<feature type="compositionally biased region" description="Low complexity" evidence="14">
    <location>
        <begin position="345"/>
        <end position="357"/>
    </location>
</feature>
<evidence type="ECO:0000256" key="7">
    <source>
        <dbReference type="ARBA" id="ARBA00022769"/>
    </source>
</evidence>
<feature type="domain" description="XPG N-terminal" evidence="16">
    <location>
        <begin position="1"/>
        <end position="105"/>
    </location>
</feature>
<dbReference type="GO" id="GO:0035312">
    <property type="term" value="F:5'-3' DNA exonuclease activity"/>
    <property type="evidence" value="ECO:0007669"/>
    <property type="project" value="UniProtKB-UniRule"/>
</dbReference>
<feature type="domain" description="XPG-I" evidence="15">
    <location>
        <begin position="144"/>
        <end position="213"/>
    </location>
</feature>
<keyword evidence="9 13" id="KW-0460">Magnesium</keyword>
<dbReference type="EC" id="3.1.-.-" evidence="13"/>
<keyword evidence="8 13" id="KW-0378">Hydrolase</keyword>
<evidence type="ECO:0000256" key="4">
    <source>
        <dbReference type="ARBA" id="ARBA00022722"/>
    </source>
</evidence>
<comment type="function">
    <text evidence="13">5'-&gt;3' double-stranded DNA exonuclease which may also possess a cryptic 3'-&gt;5' double-stranded DNA exonuclease activity. Functions in DNA mismatch repair.</text>
</comment>
<keyword evidence="5 13" id="KW-0479">Metal-binding</keyword>
<keyword evidence="6 13" id="KW-0227">DNA damage</keyword>
<dbReference type="AlphaFoldDB" id="A0A6G1S7Y5"/>
<dbReference type="EMBL" id="GGYP01001560">
    <property type="protein sequence ID" value="MDE46331.1"/>
    <property type="molecule type" value="Transcribed_RNA"/>
</dbReference>
<dbReference type="SMART" id="SM00484">
    <property type="entry name" value="XPGI"/>
    <property type="match status" value="1"/>
</dbReference>
<evidence type="ECO:0000256" key="3">
    <source>
        <dbReference type="ARBA" id="ARBA00020324"/>
    </source>
</evidence>
<dbReference type="Gene3D" id="3.40.50.1010">
    <property type="entry name" value="5'-nuclease"/>
    <property type="match status" value="1"/>
</dbReference>
<dbReference type="Gene3D" id="1.10.150.20">
    <property type="entry name" value="5' to 3' exonuclease, C-terminal subdomain"/>
    <property type="match status" value="1"/>
</dbReference>
<gene>
    <name evidence="17" type="primary">tos</name>
    <name evidence="17" type="ORF">g.20879</name>
</gene>
<dbReference type="GO" id="GO:0006298">
    <property type="term" value="P:mismatch repair"/>
    <property type="evidence" value="ECO:0007669"/>
    <property type="project" value="TreeGrafter"/>
</dbReference>
<dbReference type="InterPro" id="IPR006085">
    <property type="entry name" value="XPG_DNA_repair_N"/>
</dbReference>
<dbReference type="GO" id="GO:0017108">
    <property type="term" value="F:5'-flap endonuclease activity"/>
    <property type="evidence" value="ECO:0007669"/>
    <property type="project" value="TreeGrafter"/>
</dbReference>
<sequence>MGVDNLMGFVKLATTQTQITRTDLPNSTAAIDVSHWIYKASYGIPEALYHRTNVNQIYSAITSYIGTYVKLLKSHNVQMTFVFDGMKLPAKDVTHRERSARKAEARRLVQKFLAANNPQEARKHMLRCIDVKFDIVQQVIHYCKQENINYIVAPYEADAQLAFLNNNGHCEFIITEDTDLILYGCQKIIYKLDRETGECVLYQRSRLGRCLQTREELEFEKFRRICIMSGCDYLKNIPNVGLQTAKKFFLLTKQNNIRLALPKLAANLNNPKLKGKVTEEYINGFIDAETTFKHHIVYDPVHQKLRPLEPYPRGKSSSDFPMAGKRFHSTLAKELVQGKIDLDTLDPSNDLDSASDASDTEIDDDASSTTMENREVPQKRIRA</sequence>
<accession>A0A6G1S7Y5</accession>
<dbReference type="FunFam" id="1.10.150.20:FF:000011">
    <property type="entry name" value="exonuclease 1"/>
    <property type="match status" value="1"/>
</dbReference>
<dbReference type="Pfam" id="PF00752">
    <property type="entry name" value="XPG_N"/>
    <property type="match status" value="1"/>
</dbReference>
<evidence type="ECO:0000313" key="17">
    <source>
        <dbReference type="EMBL" id="MDE46331.1"/>
    </source>
</evidence>
<dbReference type="InterPro" id="IPR029060">
    <property type="entry name" value="PIN-like_dom_sf"/>
</dbReference>
<proteinExistence type="inferred from homology"/>
<dbReference type="GO" id="GO:0003677">
    <property type="term" value="F:DNA binding"/>
    <property type="evidence" value="ECO:0007669"/>
    <property type="project" value="UniProtKB-UniRule"/>
</dbReference>
<keyword evidence="13" id="KW-0238">DNA-binding</keyword>
<evidence type="ECO:0000256" key="6">
    <source>
        <dbReference type="ARBA" id="ARBA00022763"/>
    </source>
</evidence>
<dbReference type="InterPro" id="IPR006084">
    <property type="entry name" value="XPG/Rad2"/>
</dbReference>
<organism evidence="17">
    <name type="scientific">Aceria tosichella</name>
    <name type="common">wheat curl mite</name>
    <dbReference type="NCBI Taxonomy" id="561515"/>
    <lineage>
        <taxon>Eukaryota</taxon>
        <taxon>Metazoa</taxon>
        <taxon>Ecdysozoa</taxon>
        <taxon>Arthropoda</taxon>
        <taxon>Chelicerata</taxon>
        <taxon>Arachnida</taxon>
        <taxon>Acari</taxon>
        <taxon>Acariformes</taxon>
        <taxon>Trombidiformes</taxon>
        <taxon>Prostigmata</taxon>
        <taxon>Eupodina</taxon>
        <taxon>Eriophyoidea</taxon>
        <taxon>Eriophyidae</taxon>
        <taxon>Eriophyinae</taxon>
        <taxon>Aceriini</taxon>
        <taxon>Aceria</taxon>
    </lineage>
</organism>
<keyword evidence="4 13" id="KW-0540">Nuclease</keyword>
<feature type="compositionally biased region" description="Basic and acidic residues" evidence="14">
    <location>
        <begin position="372"/>
        <end position="383"/>
    </location>
</feature>
<evidence type="ECO:0000256" key="13">
    <source>
        <dbReference type="RuleBase" id="RU910737"/>
    </source>
</evidence>
<dbReference type="InterPro" id="IPR008918">
    <property type="entry name" value="HhH2"/>
</dbReference>
<evidence type="ECO:0000256" key="2">
    <source>
        <dbReference type="ARBA" id="ARBA00010563"/>
    </source>
</evidence>
<dbReference type="SUPFAM" id="SSF47807">
    <property type="entry name" value="5' to 3' exonuclease, C-terminal subdomain"/>
    <property type="match status" value="1"/>
</dbReference>
<dbReference type="InterPro" id="IPR044752">
    <property type="entry name" value="PIN-like_EXO1"/>
</dbReference>
<dbReference type="GO" id="GO:0005634">
    <property type="term" value="C:nucleus"/>
    <property type="evidence" value="ECO:0007669"/>
    <property type="project" value="UniProtKB-SubCell"/>
</dbReference>
<dbReference type="CDD" id="cd09857">
    <property type="entry name" value="PIN_EXO1"/>
    <property type="match status" value="1"/>
</dbReference>
<feature type="region of interest" description="Disordered" evidence="14">
    <location>
        <begin position="343"/>
        <end position="383"/>
    </location>
</feature>
<evidence type="ECO:0000256" key="5">
    <source>
        <dbReference type="ARBA" id="ARBA00022723"/>
    </source>
</evidence>
<evidence type="ECO:0000259" key="16">
    <source>
        <dbReference type="SMART" id="SM00485"/>
    </source>
</evidence>
<dbReference type="PANTHER" id="PTHR11081:SF8">
    <property type="entry name" value="EXONUCLEASE 1"/>
    <property type="match status" value="1"/>
</dbReference>
<dbReference type="SMART" id="SM00279">
    <property type="entry name" value="HhH2"/>
    <property type="match status" value="1"/>
</dbReference>
<comment type="similarity">
    <text evidence="2 13">Belongs to the XPG/RAD2 endonuclease family. EXO1 subfamily.</text>
</comment>
<dbReference type="InterPro" id="IPR036279">
    <property type="entry name" value="5-3_exonuclease_C_sf"/>
</dbReference>
<reference evidence="17" key="1">
    <citation type="submission" date="2018-10" db="EMBL/GenBank/DDBJ databases">
        <title>Transcriptome assembly of Aceria tosichella (Wheat curl mite) Type 2.</title>
        <authorList>
            <person name="Scully E.D."/>
            <person name="Geib S.M."/>
            <person name="Palmer N.A."/>
            <person name="Gupta A.K."/>
            <person name="Sarath G."/>
            <person name="Tatineni S."/>
        </authorList>
    </citation>
    <scope>NUCLEOTIDE SEQUENCE</scope>
    <source>
        <strain evidence="17">LincolnNE</strain>
    </source>
</reference>
<dbReference type="SMART" id="SM00485">
    <property type="entry name" value="XPGN"/>
    <property type="match status" value="1"/>
</dbReference>
<keyword evidence="7 13" id="KW-0228">DNA excision</keyword>
<evidence type="ECO:0000256" key="14">
    <source>
        <dbReference type="SAM" id="MobiDB-lite"/>
    </source>
</evidence>
<keyword evidence="10 13" id="KW-0267">Excision nuclease</keyword>
<evidence type="ECO:0000256" key="9">
    <source>
        <dbReference type="ARBA" id="ARBA00022842"/>
    </source>
</evidence>
<keyword evidence="11 13" id="KW-0234">DNA repair</keyword>